<organism evidence="1 2">
    <name type="scientific">Acanthamoeba polyphaga moumouvirus</name>
    <dbReference type="NCBI Taxonomy" id="1269028"/>
    <lineage>
        <taxon>Viruses</taxon>
        <taxon>Varidnaviria</taxon>
        <taxon>Bamfordvirae</taxon>
        <taxon>Nucleocytoviricota</taxon>
        <taxon>Megaviricetes</taxon>
        <taxon>Imitervirales</taxon>
        <taxon>Mimiviridae</taxon>
        <taxon>Megamimivirinae</taxon>
        <taxon>Moumouvirus</taxon>
    </lineage>
</organism>
<evidence type="ECO:0000313" key="1">
    <source>
        <dbReference type="EMBL" id="AGC01601.1"/>
    </source>
</evidence>
<gene>
    <name evidence="1" type="ORF">Moumou_00053</name>
</gene>
<protein>
    <submittedName>
        <fullName evidence="1">Uncharacterized protein</fullName>
    </submittedName>
</protein>
<dbReference type="InterPro" id="IPR043919">
    <property type="entry name" value="DUF5758"/>
</dbReference>
<dbReference type="Pfam" id="PF19062">
    <property type="entry name" value="DUF5758"/>
    <property type="match status" value="1"/>
</dbReference>
<reference evidence="1 2" key="1">
    <citation type="journal article" date="2012" name="Genome Biol. Evol.">
        <title>Related Giant Viruses in Distant Locations and Different Habitats: Acanthamoeba polyphaga moumouvirus Represents a Third Lineage of the Mimiviridae That Is Close to the Megavirus Lineage.</title>
        <authorList>
            <person name="Yoosuf N."/>
            <person name="Yutin N."/>
            <person name="Colson P."/>
            <person name="Shabalina S.A."/>
            <person name="Pagnier I."/>
            <person name="Robert C."/>
            <person name="Azza S."/>
            <person name="Klose T."/>
            <person name="Wong J."/>
            <person name="Rossmann M.G."/>
            <person name="La Scola B."/>
            <person name="Raoult D."/>
            <person name="Koonin E.V."/>
        </authorList>
    </citation>
    <scope>NUCLEOTIDE SEQUENCE [LARGE SCALE GENOMIC DNA]</scope>
    <source>
        <strain evidence="1 2">M10A</strain>
    </source>
</reference>
<accession>L7RBT4</accession>
<dbReference type="KEGG" id="vg:14445968"/>
<dbReference type="Proteomes" id="UP000201640">
    <property type="component" value="Segment"/>
</dbReference>
<keyword evidence="2" id="KW-1185">Reference proteome</keyword>
<dbReference type="RefSeq" id="YP_007354037.1">
    <property type="nucleotide sequence ID" value="NC_020104.1"/>
</dbReference>
<dbReference type="EMBL" id="JX962719">
    <property type="protein sequence ID" value="AGC01601.1"/>
    <property type="molecule type" value="Genomic_DNA"/>
</dbReference>
<sequence>MDDIRFKINNYLRFREGDVYHTIFPTRAFKKLICYRKDNPRKYYSIEAVATLIIPPDSTIVRAYRSSGKLRTDQVYVKYIENKYGVPISDDYVCQSPMHGKTIYKVDSLVKPKKELDRDVDKVCRSGIHFFLSKKEAVDYSI</sequence>
<name>L7RBT4_9VIRU</name>
<dbReference type="GeneID" id="14445968"/>
<evidence type="ECO:0000313" key="2">
    <source>
        <dbReference type="Proteomes" id="UP000201640"/>
    </source>
</evidence>
<dbReference type="OrthoDB" id="36404at10239"/>
<proteinExistence type="predicted"/>